<dbReference type="EC" id="4.1.2.25" evidence="6"/>
<evidence type="ECO:0000313" key="9">
    <source>
        <dbReference type="Proteomes" id="UP000216339"/>
    </source>
</evidence>
<comment type="function">
    <text evidence="6">Catalyzes the conversion of 7,8-dihydroneopterin to 6-hydroxymethyl-7,8-dihydropterin.</text>
</comment>
<evidence type="ECO:0000256" key="2">
    <source>
        <dbReference type="ARBA" id="ARBA00005013"/>
    </source>
</evidence>
<dbReference type="InterPro" id="IPR006156">
    <property type="entry name" value="Dihydroneopterin_aldolase"/>
</dbReference>
<evidence type="ECO:0000259" key="7">
    <source>
        <dbReference type="SMART" id="SM00905"/>
    </source>
</evidence>
<dbReference type="GO" id="GO:0005737">
    <property type="term" value="C:cytoplasm"/>
    <property type="evidence" value="ECO:0007669"/>
    <property type="project" value="TreeGrafter"/>
</dbReference>
<accession>A0A271J1Y8</accession>
<dbReference type="Pfam" id="PF02152">
    <property type="entry name" value="FolB"/>
    <property type="match status" value="1"/>
</dbReference>
<dbReference type="GO" id="GO:0046656">
    <property type="term" value="P:folic acid biosynthetic process"/>
    <property type="evidence" value="ECO:0007669"/>
    <property type="project" value="UniProtKB-UniRule"/>
</dbReference>
<gene>
    <name evidence="8" type="ORF">BSZ37_11300</name>
</gene>
<reference evidence="8 9" key="1">
    <citation type="submission" date="2016-11" db="EMBL/GenBank/DDBJ databases">
        <title>Study of marine rhodopsin-containing bacteria.</title>
        <authorList>
            <person name="Yoshizawa S."/>
            <person name="Kumagai Y."/>
            <person name="Kogure K."/>
        </authorList>
    </citation>
    <scope>NUCLEOTIDE SEQUENCE [LARGE SCALE GENOMIC DNA]</scope>
    <source>
        <strain evidence="8 9">SAORIC-28</strain>
    </source>
</reference>
<dbReference type="NCBIfam" id="TIGR00525">
    <property type="entry name" value="folB"/>
    <property type="match status" value="1"/>
</dbReference>
<evidence type="ECO:0000256" key="5">
    <source>
        <dbReference type="ARBA" id="ARBA00023239"/>
    </source>
</evidence>
<dbReference type="PANTHER" id="PTHR42844">
    <property type="entry name" value="DIHYDRONEOPTERIN ALDOLASE 1-RELATED"/>
    <property type="match status" value="1"/>
</dbReference>
<keyword evidence="4 6" id="KW-0289">Folate biosynthesis</keyword>
<comment type="pathway">
    <text evidence="2 6">Cofactor biosynthesis; tetrahydrofolate biosynthesis; 2-amino-4-hydroxy-6-hydroxymethyl-7,8-dihydropteridine diphosphate from 7,8-dihydroneopterin triphosphate: step 3/4.</text>
</comment>
<comment type="similarity">
    <text evidence="3 6">Belongs to the DHNA family.</text>
</comment>
<sequence length="121" mass="13362">MRLATVRLVNAVFYAHHGVMEEEHRIGGRYEVDVAMTLDVREAAEGDDLSKTVDYEKVYALVREVVTGNSSYLIERVAWRIAEAVGEAYPAVAEVEVTVRKPNPPVGGPCDRAEVAVRHAP</sequence>
<dbReference type="GO" id="GO:0004150">
    <property type="term" value="F:dihydroneopterin aldolase activity"/>
    <property type="evidence" value="ECO:0007669"/>
    <property type="project" value="UniProtKB-UniRule"/>
</dbReference>
<dbReference type="InterPro" id="IPR043133">
    <property type="entry name" value="GTP-CH-I_C/QueF"/>
</dbReference>
<keyword evidence="5 6" id="KW-0456">Lyase</keyword>
<protein>
    <recommendedName>
        <fullName evidence="6">7,8-dihydroneopterin aldolase</fullName>
        <ecNumber evidence="6">4.1.2.25</ecNumber>
    </recommendedName>
</protein>
<dbReference type="InterPro" id="IPR006157">
    <property type="entry name" value="FolB_dom"/>
</dbReference>
<feature type="domain" description="Dihydroneopterin aldolase/epimerase" evidence="7">
    <location>
        <begin position="6"/>
        <end position="119"/>
    </location>
</feature>
<dbReference type="SMART" id="SM00905">
    <property type="entry name" value="FolB"/>
    <property type="match status" value="1"/>
</dbReference>
<evidence type="ECO:0000256" key="4">
    <source>
        <dbReference type="ARBA" id="ARBA00022909"/>
    </source>
</evidence>
<organism evidence="8 9">
    <name type="scientific">Rubrivirga marina</name>
    <dbReference type="NCBI Taxonomy" id="1196024"/>
    <lineage>
        <taxon>Bacteria</taxon>
        <taxon>Pseudomonadati</taxon>
        <taxon>Rhodothermota</taxon>
        <taxon>Rhodothermia</taxon>
        <taxon>Rhodothermales</taxon>
        <taxon>Rubricoccaceae</taxon>
        <taxon>Rubrivirga</taxon>
    </lineage>
</organism>
<evidence type="ECO:0000256" key="3">
    <source>
        <dbReference type="ARBA" id="ARBA00005708"/>
    </source>
</evidence>
<dbReference type="UniPathway" id="UPA00077">
    <property type="reaction ID" value="UER00154"/>
</dbReference>
<dbReference type="Proteomes" id="UP000216339">
    <property type="component" value="Unassembled WGS sequence"/>
</dbReference>
<keyword evidence="9" id="KW-1185">Reference proteome</keyword>
<dbReference type="RefSeq" id="WP_218830476.1">
    <property type="nucleotide sequence ID" value="NZ_MQWD01000001.1"/>
</dbReference>
<proteinExistence type="inferred from homology"/>
<dbReference type="EMBL" id="MQWD01000001">
    <property type="protein sequence ID" value="PAP76975.1"/>
    <property type="molecule type" value="Genomic_DNA"/>
</dbReference>
<dbReference type="NCBIfam" id="TIGR00526">
    <property type="entry name" value="folB_dom"/>
    <property type="match status" value="1"/>
</dbReference>
<comment type="caution">
    <text evidence="8">The sequence shown here is derived from an EMBL/GenBank/DDBJ whole genome shotgun (WGS) entry which is preliminary data.</text>
</comment>
<name>A0A271J1Y8_9BACT</name>
<dbReference type="GO" id="GO:0046654">
    <property type="term" value="P:tetrahydrofolate biosynthetic process"/>
    <property type="evidence" value="ECO:0007669"/>
    <property type="project" value="UniProtKB-UniRule"/>
</dbReference>
<comment type="catalytic activity">
    <reaction evidence="1 6">
        <text>7,8-dihydroneopterin = 6-hydroxymethyl-7,8-dihydropterin + glycolaldehyde</text>
        <dbReference type="Rhea" id="RHEA:10540"/>
        <dbReference type="ChEBI" id="CHEBI:17001"/>
        <dbReference type="ChEBI" id="CHEBI:17071"/>
        <dbReference type="ChEBI" id="CHEBI:44841"/>
        <dbReference type="EC" id="4.1.2.25"/>
    </reaction>
</comment>
<dbReference type="PANTHER" id="PTHR42844:SF1">
    <property type="entry name" value="DIHYDRONEOPTERIN ALDOLASE 1-RELATED"/>
    <property type="match status" value="1"/>
</dbReference>
<evidence type="ECO:0000313" key="8">
    <source>
        <dbReference type="EMBL" id="PAP76975.1"/>
    </source>
</evidence>
<evidence type="ECO:0000256" key="1">
    <source>
        <dbReference type="ARBA" id="ARBA00001353"/>
    </source>
</evidence>
<dbReference type="Gene3D" id="3.30.1130.10">
    <property type="match status" value="1"/>
</dbReference>
<dbReference type="SUPFAM" id="SSF55620">
    <property type="entry name" value="Tetrahydrobiopterin biosynthesis enzymes-like"/>
    <property type="match status" value="1"/>
</dbReference>
<evidence type="ECO:0000256" key="6">
    <source>
        <dbReference type="RuleBase" id="RU362079"/>
    </source>
</evidence>
<dbReference type="AlphaFoldDB" id="A0A271J1Y8"/>